<dbReference type="RefSeq" id="WP_084569093.1">
    <property type="nucleotide sequence ID" value="NZ_CP007057.1"/>
</dbReference>
<feature type="region of interest" description="Disordered" evidence="3">
    <location>
        <begin position="1"/>
        <end position="34"/>
    </location>
</feature>
<dbReference type="Gene3D" id="1.10.10.10">
    <property type="entry name" value="Winged helix-like DNA-binding domain superfamily/Winged helix DNA-binding domain"/>
    <property type="match status" value="1"/>
</dbReference>
<keyword evidence="6" id="KW-1185">Reference proteome</keyword>
<evidence type="ECO:0000313" key="5">
    <source>
        <dbReference type="EMBL" id="AHG01810.1"/>
    </source>
</evidence>
<evidence type="ECO:0000256" key="2">
    <source>
        <dbReference type="ARBA" id="ARBA00023163"/>
    </source>
</evidence>
<keyword evidence="2" id="KW-0804">Transcription</keyword>
<dbReference type="InterPro" id="IPR036388">
    <property type="entry name" value="WH-like_DNA-bd_sf"/>
</dbReference>
<dbReference type="GeneID" id="25147185"/>
<feature type="compositionally biased region" description="Basic and acidic residues" evidence="3">
    <location>
        <begin position="1"/>
        <end position="20"/>
    </location>
</feature>
<dbReference type="KEGG" id="hlr:HALLA_00535"/>
<feature type="domain" description="HTH bat-type" evidence="4">
    <location>
        <begin position="215"/>
        <end position="266"/>
    </location>
</feature>
<protein>
    <recommendedName>
        <fullName evidence="4">HTH bat-type domain-containing protein</fullName>
    </recommendedName>
</protein>
<proteinExistence type="predicted"/>
<keyword evidence="1" id="KW-0805">Transcription regulation</keyword>
<dbReference type="Proteomes" id="UP000019024">
    <property type="component" value="Plasmid unnamed2"/>
</dbReference>
<dbReference type="PANTHER" id="PTHR34236:SF1">
    <property type="entry name" value="DIMETHYL SULFOXIDE REDUCTASE TRANSCRIPTIONAL ACTIVATOR"/>
    <property type="match status" value="1"/>
</dbReference>
<gene>
    <name evidence="5" type="ORF">HALLA_00535</name>
</gene>
<dbReference type="PANTHER" id="PTHR34236">
    <property type="entry name" value="DIMETHYL SULFOXIDE REDUCTASE TRANSCRIPTIONAL ACTIVATOR"/>
    <property type="match status" value="1"/>
</dbReference>
<evidence type="ECO:0000256" key="3">
    <source>
        <dbReference type="SAM" id="MobiDB-lite"/>
    </source>
</evidence>
<dbReference type="AlphaFoldDB" id="W0JX79"/>
<dbReference type="EMBL" id="CP007057">
    <property type="protein sequence ID" value="AHG01810.1"/>
    <property type="molecule type" value="Genomic_DNA"/>
</dbReference>
<name>W0JX79_9EURY</name>
<dbReference type="Pfam" id="PF04967">
    <property type="entry name" value="HTH_10"/>
    <property type="match status" value="1"/>
</dbReference>
<dbReference type="HOGENOM" id="CLU_099316_0_0_2"/>
<reference evidence="5 6" key="1">
    <citation type="submission" date="2014-01" db="EMBL/GenBank/DDBJ databases">
        <authorList>
            <consortium name="DOE Joint Genome Institute"/>
            <person name="Anderson I."/>
            <person name="Huntemann M."/>
            <person name="Han J."/>
            <person name="Chen A."/>
            <person name="Kyrpides N."/>
            <person name="Mavromatis K."/>
            <person name="Markowitz V."/>
            <person name="Palaniappan K."/>
            <person name="Ivanova N."/>
            <person name="Schaumberg A."/>
            <person name="Pati A."/>
            <person name="Liolios K."/>
            <person name="Nordberg H.P."/>
            <person name="Cantor M.N."/>
            <person name="Hua S.X."/>
            <person name="Woyke T."/>
        </authorList>
    </citation>
    <scope>NUCLEOTIDE SEQUENCE [LARGE SCALE GENOMIC DNA]</scope>
    <source>
        <strain evidence="5 6">XH-48</strain>
        <plasmid evidence="6">2</plasmid>
    </source>
</reference>
<evidence type="ECO:0000259" key="4">
    <source>
        <dbReference type="Pfam" id="PF04967"/>
    </source>
</evidence>
<dbReference type="PATRIC" id="fig|797299.3.peg.3526"/>
<organism evidence="5 6">
    <name type="scientific">Halostagnicola larsenii XH-48</name>
    <dbReference type="NCBI Taxonomy" id="797299"/>
    <lineage>
        <taxon>Archaea</taxon>
        <taxon>Methanobacteriati</taxon>
        <taxon>Methanobacteriota</taxon>
        <taxon>Stenosarchaea group</taxon>
        <taxon>Halobacteria</taxon>
        <taxon>Halobacteriales</taxon>
        <taxon>Natrialbaceae</taxon>
        <taxon>Halostagnicola</taxon>
    </lineage>
</organism>
<dbReference type="InterPro" id="IPR007050">
    <property type="entry name" value="HTH_bacterioopsin"/>
</dbReference>
<dbReference type="eggNOG" id="arCOG02272">
    <property type="taxonomic scope" value="Archaea"/>
</dbReference>
<sequence length="269" mass="30641">MAGEHLEYDTKLTAKTRVDNDGTEDDSDRADGFSDQAPSGYQLTFKLWHPNCWMTTVTAKTDGNLLVNSVYIVDEHVKAHVVAYANTTEALETLIEATHMSERTYSVSELHNRHQYGESTEPVRKMTRNLLVEYDPANSIYDALVSRGFIPVEPLRVRDGYEYWTVAVDDPRERMQEKLATVCETKNAEITVQQISTQRPITDTDVDAGTCWETLSTRQREVFKHARDQGYYEWPRAVSGADLAAELDIAKTTFFEHLRKAEAKLLGRK</sequence>
<keyword evidence="5" id="KW-0614">Plasmid</keyword>
<evidence type="ECO:0000313" key="6">
    <source>
        <dbReference type="Proteomes" id="UP000019024"/>
    </source>
</evidence>
<geneLocation type="plasmid" evidence="5">
    <name>unnamed</name>
</geneLocation>
<evidence type="ECO:0000256" key="1">
    <source>
        <dbReference type="ARBA" id="ARBA00023015"/>
    </source>
</evidence>
<accession>W0JX79</accession>